<name>A0A941CM20_9CLOT</name>
<keyword evidence="4" id="KW-1185">Reference proteome</keyword>
<keyword evidence="2" id="KW-0812">Transmembrane</keyword>
<organism evidence="3 4">
    <name type="scientific">Proteiniclasticum sediminis</name>
    <dbReference type="NCBI Taxonomy" id="2804028"/>
    <lineage>
        <taxon>Bacteria</taxon>
        <taxon>Bacillati</taxon>
        <taxon>Bacillota</taxon>
        <taxon>Clostridia</taxon>
        <taxon>Eubacteriales</taxon>
        <taxon>Clostridiaceae</taxon>
        <taxon>Proteiniclasticum</taxon>
    </lineage>
</organism>
<evidence type="ECO:0000313" key="4">
    <source>
        <dbReference type="Proteomes" id="UP000675379"/>
    </source>
</evidence>
<gene>
    <name evidence="3" type="ORF">KCG48_01670</name>
</gene>
<keyword evidence="2" id="KW-1133">Transmembrane helix</keyword>
<feature type="transmembrane region" description="Helical" evidence="2">
    <location>
        <begin position="145"/>
        <end position="167"/>
    </location>
</feature>
<reference evidence="3" key="1">
    <citation type="submission" date="2021-04" db="EMBL/GenBank/DDBJ databases">
        <title>Proteiniclasticum sedimins sp. nov., an obligate anaerobic bacterium isolated from anaerobic sludge.</title>
        <authorList>
            <person name="Liu J."/>
        </authorList>
    </citation>
    <scope>NUCLEOTIDE SEQUENCE</scope>
    <source>
        <strain evidence="3">BAD-10</strain>
    </source>
</reference>
<keyword evidence="1" id="KW-0175">Coiled coil</keyword>
<comment type="caution">
    <text evidence="3">The sequence shown here is derived from an EMBL/GenBank/DDBJ whole genome shotgun (WGS) entry which is preliminary data.</text>
</comment>
<keyword evidence="2" id="KW-0472">Membrane</keyword>
<proteinExistence type="predicted"/>
<dbReference type="AlphaFoldDB" id="A0A941CM20"/>
<sequence>MKFFASRKSKKEVSLSGIETVEEVPEVVEDLNEVAEKLLESEYEVYLKEAEKINEAIREKTRDYNDMTPLINVHRRFVFKPQMKKLDDFLVSLGKKPRELNPFAYVNEKSQLDLRQEVLVEEAGLQGGISLGAENDRLLKKAMPWVGIMAVGMAPIAIPAMVGYAQFNALKLLWNGKKAEEEAQARLLEFKLQCEPDLQARRSMLKTMENACELAHLYLYTMEIIGEAFEEVFYPQFGRIQAFLLAEDVRIQRSQGIPITKIDFQPIGKYKDNEYSSYYAFVHDTNELYHLILDVYLHPVLTELLQGIEVQEGEQLKHKFQEIQKMCYDFTNLEKAEGSEAKG</sequence>
<protein>
    <submittedName>
        <fullName evidence="3">Uncharacterized protein</fullName>
    </submittedName>
</protein>
<dbReference type="EMBL" id="JAGSCS010000002">
    <property type="protein sequence ID" value="MBR0575040.1"/>
    <property type="molecule type" value="Genomic_DNA"/>
</dbReference>
<evidence type="ECO:0000313" key="3">
    <source>
        <dbReference type="EMBL" id="MBR0575040.1"/>
    </source>
</evidence>
<feature type="coiled-coil region" evidence="1">
    <location>
        <begin position="36"/>
        <end position="67"/>
    </location>
</feature>
<dbReference type="RefSeq" id="WP_211799563.1">
    <property type="nucleotide sequence ID" value="NZ_JAGSCS010000002.1"/>
</dbReference>
<evidence type="ECO:0000256" key="2">
    <source>
        <dbReference type="SAM" id="Phobius"/>
    </source>
</evidence>
<accession>A0A941CM20</accession>
<dbReference type="Proteomes" id="UP000675379">
    <property type="component" value="Unassembled WGS sequence"/>
</dbReference>
<evidence type="ECO:0000256" key="1">
    <source>
        <dbReference type="SAM" id="Coils"/>
    </source>
</evidence>